<dbReference type="GO" id="GO:0009897">
    <property type="term" value="C:external side of plasma membrane"/>
    <property type="evidence" value="ECO:0007669"/>
    <property type="project" value="TreeGrafter"/>
</dbReference>
<dbReference type="Proteomes" id="UP001652640">
    <property type="component" value="Chromosome 10"/>
</dbReference>
<keyword evidence="7" id="KW-0325">Glycoprotein</keyword>
<feature type="chain" id="PRO_5047280603" description="Placenta-expressed transcript 1 protein" evidence="10">
    <location>
        <begin position="25"/>
        <end position="294"/>
    </location>
</feature>
<dbReference type="AlphaFoldDB" id="A0A6J0WJH9"/>
<accession>A0A6J0WJH9</accession>
<reference evidence="12" key="2">
    <citation type="submission" date="2025-08" db="UniProtKB">
        <authorList>
            <consortium name="RefSeq"/>
        </authorList>
    </citation>
    <scope>IDENTIFICATION</scope>
    <source>
        <tissue evidence="12">Tongue muscle</tissue>
    </source>
</reference>
<evidence type="ECO:0000256" key="4">
    <source>
        <dbReference type="ARBA" id="ARBA00022729"/>
    </source>
</evidence>
<comment type="function">
    <text evidence="8">Modulates leading keratinocyte migration and cellular adhesion to matrix proteins during a wound-healing response and promotes wound repair. May play a role during trichilemmal differentiation of the hair follicle.</text>
</comment>
<dbReference type="OrthoDB" id="9446289at2759"/>
<proteinExistence type="predicted"/>
<dbReference type="PROSITE" id="PS51257">
    <property type="entry name" value="PROKAR_LIPOPROTEIN"/>
    <property type="match status" value="1"/>
</dbReference>
<feature type="compositionally biased region" description="Low complexity" evidence="9">
    <location>
        <begin position="166"/>
        <end position="194"/>
    </location>
</feature>
<feature type="region of interest" description="Disordered" evidence="9">
    <location>
        <begin position="155"/>
        <end position="271"/>
    </location>
</feature>
<evidence type="ECO:0000256" key="2">
    <source>
        <dbReference type="ARBA" id="ARBA00014036"/>
    </source>
</evidence>
<comment type="subcellular location">
    <subcellularLocation>
        <location evidence="1">Apical cell membrane</location>
    </subcellularLocation>
</comment>
<dbReference type="GO" id="GO:0001953">
    <property type="term" value="P:negative regulation of cell-matrix adhesion"/>
    <property type="evidence" value="ECO:0007669"/>
    <property type="project" value="TreeGrafter"/>
</dbReference>
<evidence type="ECO:0000256" key="6">
    <source>
        <dbReference type="ARBA" id="ARBA00023136"/>
    </source>
</evidence>
<dbReference type="GO" id="GO:0030335">
    <property type="term" value="P:positive regulation of cell migration"/>
    <property type="evidence" value="ECO:0007669"/>
    <property type="project" value="TreeGrafter"/>
</dbReference>
<dbReference type="GO" id="GO:0035313">
    <property type="term" value="P:wound healing, spreading of epidermal cells"/>
    <property type="evidence" value="ECO:0007669"/>
    <property type="project" value="TreeGrafter"/>
</dbReference>
<keyword evidence="3" id="KW-1003">Cell membrane</keyword>
<evidence type="ECO:0000313" key="11">
    <source>
        <dbReference type="Proteomes" id="UP001652640"/>
    </source>
</evidence>
<evidence type="ECO:0000256" key="3">
    <source>
        <dbReference type="ARBA" id="ARBA00022475"/>
    </source>
</evidence>
<evidence type="ECO:0000256" key="10">
    <source>
        <dbReference type="SAM" id="SignalP"/>
    </source>
</evidence>
<feature type="signal peptide" evidence="10">
    <location>
        <begin position="1"/>
        <end position="24"/>
    </location>
</feature>
<dbReference type="PANTHER" id="PTHR22527">
    <property type="entry name" value="PLACENTA-EXPRESSED TRANSCRIPT 1 PROTEIN"/>
    <property type="match status" value="1"/>
</dbReference>
<dbReference type="PANTHER" id="PTHR22527:SF2">
    <property type="entry name" value="PLACENTA-EXPRESSED TRANSCRIPT 1 PROTEIN"/>
    <property type="match status" value="1"/>
</dbReference>
<dbReference type="GeneID" id="110130371"/>
<sequence>MAILRPPLLPLGLLLCLWLLCSLASCTNPAVECKPITSVTNKLPSYIDVYPWDYESNKLYTVSLIVEPNITSVILEARDQHDSVVGSWQNPSISCEGRAEYNLKGQIRTLFEAKWMSPKSTDICSVTIYVYCANLLRHAELAPLTLSRVGAPSGENAKHFPVRSITPPGHRPTAAPRRTTPAPRRTTPAPQRTTPAPPKPTISHPTPTTPHPTPTTPHPTPTTPHPTPTTPHPTPTTSHPKPTTSHPKPTTSHPKPTTTNHKHTTRNSANRAFLSPVREAIQILLIFLTSTLLF</sequence>
<dbReference type="FunCoup" id="A0A6J0WJH9">
    <property type="interactions" value="8"/>
</dbReference>
<dbReference type="InParanoid" id="A0A6J0WJH9"/>
<feature type="compositionally biased region" description="Pro residues" evidence="9">
    <location>
        <begin position="207"/>
        <end position="234"/>
    </location>
</feature>
<dbReference type="PRINTS" id="PR01217">
    <property type="entry name" value="PRICHEXTENSN"/>
</dbReference>
<keyword evidence="4 10" id="KW-0732">Signal</keyword>
<reference evidence="11" key="1">
    <citation type="journal article" date="2022" name="J. Hered.">
        <title>A De Novo Chromosome-Level Genome Assembly of the White-Tailed Deer, Odocoileus Virginianus.</title>
        <authorList>
            <person name="London E.W."/>
            <person name="Roca A.L."/>
            <person name="Novakofski J.E."/>
            <person name="Mateus-Pinilla N.E."/>
        </authorList>
    </citation>
    <scope>NUCLEOTIDE SEQUENCE [LARGE SCALE GENOMIC DNA]</scope>
</reference>
<keyword evidence="11" id="KW-1185">Reference proteome</keyword>
<evidence type="ECO:0000256" key="7">
    <source>
        <dbReference type="ARBA" id="ARBA00023180"/>
    </source>
</evidence>
<keyword evidence="6" id="KW-0472">Membrane</keyword>
<evidence type="ECO:0000256" key="9">
    <source>
        <dbReference type="SAM" id="MobiDB-lite"/>
    </source>
</evidence>
<dbReference type="InterPro" id="IPR026184">
    <property type="entry name" value="PLET1"/>
</dbReference>
<dbReference type="KEGG" id="ovr:110130371"/>
<dbReference type="GO" id="GO:0030154">
    <property type="term" value="P:cell differentiation"/>
    <property type="evidence" value="ECO:0007669"/>
    <property type="project" value="UniProtKB-KW"/>
</dbReference>
<evidence type="ECO:0000256" key="8">
    <source>
        <dbReference type="ARBA" id="ARBA00024756"/>
    </source>
</evidence>
<evidence type="ECO:0000313" key="12">
    <source>
        <dbReference type="RefSeq" id="XP_020737952.2"/>
    </source>
</evidence>
<gene>
    <name evidence="12" type="primary">PLET1</name>
</gene>
<protein>
    <recommendedName>
        <fullName evidence="2">Placenta-expressed transcript 1 protein</fullName>
    </recommendedName>
</protein>
<dbReference type="GO" id="GO:0016324">
    <property type="term" value="C:apical plasma membrane"/>
    <property type="evidence" value="ECO:0007669"/>
    <property type="project" value="UniProtKB-SubCell"/>
</dbReference>
<name>A0A6J0WJH9_ODOVR</name>
<feature type="compositionally biased region" description="Low complexity" evidence="9">
    <location>
        <begin position="235"/>
        <end position="259"/>
    </location>
</feature>
<organism evidence="11 12">
    <name type="scientific">Odocoileus virginianus</name>
    <name type="common">White-tailed deer</name>
    <dbReference type="NCBI Taxonomy" id="9874"/>
    <lineage>
        <taxon>Eukaryota</taxon>
        <taxon>Metazoa</taxon>
        <taxon>Chordata</taxon>
        <taxon>Craniata</taxon>
        <taxon>Vertebrata</taxon>
        <taxon>Euteleostomi</taxon>
        <taxon>Mammalia</taxon>
        <taxon>Eutheria</taxon>
        <taxon>Laurasiatheria</taxon>
        <taxon>Artiodactyla</taxon>
        <taxon>Ruminantia</taxon>
        <taxon>Pecora</taxon>
        <taxon>Cervidae</taxon>
        <taxon>Odocoileinae</taxon>
        <taxon>Odocoileus</taxon>
    </lineage>
</organism>
<keyword evidence="5" id="KW-0221">Differentiation</keyword>
<evidence type="ECO:0000256" key="5">
    <source>
        <dbReference type="ARBA" id="ARBA00022782"/>
    </source>
</evidence>
<dbReference type="RefSeq" id="XP_020737952.2">
    <property type="nucleotide sequence ID" value="XM_020882293.2"/>
</dbReference>
<evidence type="ECO:0000256" key="1">
    <source>
        <dbReference type="ARBA" id="ARBA00004221"/>
    </source>
</evidence>